<dbReference type="InParanoid" id="L2GMN4"/>
<organism evidence="2 3">
    <name type="scientific">Vittaforma corneae (strain ATCC 50505)</name>
    <name type="common">Microsporidian parasite</name>
    <name type="synonym">Nosema corneum</name>
    <dbReference type="NCBI Taxonomy" id="993615"/>
    <lineage>
        <taxon>Eukaryota</taxon>
        <taxon>Fungi</taxon>
        <taxon>Fungi incertae sedis</taxon>
        <taxon>Microsporidia</taxon>
        <taxon>Nosematidae</taxon>
        <taxon>Vittaforma</taxon>
    </lineage>
</organism>
<sequence length="118" mass="13307">MDFGMAKSEQKEIQPLSGLEEQMYKSCLKQIVKYLNTTLPPLSESDESTIQSTTPSTKQTKTAKDSKTDARRESRGSYLLRDVVPSKIRKSIDKRISKKTSNGKNRSHKTKSKKQAIA</sequence>
<dbReference type="Proteomes" id="UP000011082">
    <property type="component" value="Unassembled WGS sequence"/>
</dbReference>
<protein>
    <submittedName>
        <fullName evidence="2">Uncharacterized protein</fullName>
    </submittedName>
</protein>
<dbReference type="GeneID" id="19881794"/>
<name>L2GMN4_VITCO</name>
<evidence type="ECO:0000256" key="1">
    <source>
        <dbReference type="SAM" id="MobiDB-lite"/>
    </source>
</evidence>
<feature type="compositionally biased region" description="Basic and acidic residues" evidence="1">
    <location>
        <begin position="62"/>
        <end position="75"/>
    </location>
</feature>
<accession>L2GMN4</accession>
<evidence type="ECO:0000313" key="2">
    <source>
        <dbReference type="EMBL" id="ELA41899.1"/>
    </source>
</evidence>
<dbReference type="HOGENOM" id="CLU_2074975_0_0_1"/>
<reference evidence="3" key="1">
    <citation type="submission" date="2011-05" db="EMBL/GenBank/DDBJ databases">
        <title>The genome sequence of Vittaforma corneae strain ATCC 50505.</title>
        <authorList>
            <consortium name="The Broad Institute Genome Sequencing Platform"/>
            <person name="Cuomo C."/>
            <person name="Didier E."/>
            <person name="Bowers L."/>
            <person name="Young S.K."/>
            <person name="Zeng Q."/>
            <person name="Gargeya S."/>
            <person name="Fitzgerald M."/>
            <person name="Haas B."/>
            <person name="Abouelleil A."/>
            <person name="Alvarado L."/>
            <person name="Arachchi H.M."/>
            <person name="Berlin A."/>
            <person name="Chapman S.B."/>
            <person name="Gearin G."/>
            <person name="Goldberg J."/>
            <person name="Griggs A."/>
            <person name="Gujja S."/>
            <person name="Hansen M."/>
            <person name="Heiman D."/>
            <person name="Howarth C."/>
            <person name="Larimer J."/>
            <person name="Lui A."/>
            <person name="MacDonald P.J.P."/>
            <person name="McCowen C."/>
            <person name="Montmayeur A."/>
            <person name="Murphy C."/>
            <person name="Neiman D."/>
            <person name="Pearson M."/>
            <person name="Priest M."/>
            <person name="Roberts A."/>
            <person name="Saif S."/>
            <person name="Shea T."/>
            <person name="Sisk P."/>
            <person name="Stolte C."/>
            <person name="Sykes S."/>
            <person name="Wortman J."/>
            <person name="Nusbaum C."/>
            <person name="Birren B."/>
        </authorList>
    </citation>
    <scope>NUCLEOTIDE SEQUENCE [LARGE SCALE GENOMIC DNA]</scope>
    <source>
        <strain evidence="3">ATCC 50505</strain>
    </source>
</reference>
<dbReference type="OrthoDB" id="10633920at2759"/>
<feature type="region of interest" description="Disordered" evidence="1">
    <location>
        <begin position="39"/>
        <end position="118"/>
    </location>
</feature>
<dbReference type="RefSeq" id="XP_007604529.1">
    <property type="nucleotide sequence ID" value="XM_007604467.1"/>
</dbReference>
<dbReference type="AlphaFoldDB" id="L2GMN4"/>
<gene>
    <name evidence="2" type="ORF">VICG_01083</name>
</gene>
<keyword evidence="3" id="KW-1185">Reference proteome</keyword>
<evidence type="ECO:0000313" key="3">
    <source>
        <dbReference type="Proteomes" id="UP000011082"/>
    </source>
</evidence>
<feature type="compositionally biased region" description="Basic residues" evidence="1">
    <location>
        <begin position="105"/>
        <end position="118"/>
    </location>
</feature>
<dbReference type="EMBL" id="JH370137">
    <property type="protein sequence ID" value="ELA41899.1"/>
    <property type="molecule type" value="Genomic_DNA"/>
</dbReference>
<proteinExistence type="predicted"/>
<feature type="compositionally biased region" description="Low complexity" evidence="1">
    <location>
        <begin position="48"/>
        <end position="60"/>
    </location>
</feature>
<dbReference type="VEuPathDB" id="MicrosporidiaDB:VICG_01083"/>